<sequence length="38" mass="4188">CVCMCVCVRGYAVTILSPWFVPLHICQRPACSSTSSRL</sequence>
<name>A0A1A8BRE4_NOTKA</name>
<feature type="non-terminal residue" evidence="1">
    <location>
        <position position="1"/>
    </location>
</feature>
<reference evidence="1" key="1">
    <citation type="submission" date="2016-05" db="EMBL/GenBank/DDBJ databases">
        <authorList>
            <person name="Lavstsen T."/>
            <person name="Jespersen J.S."/>
        </authorList>
    </citation>
    <scope>NUCLEOTIDE SEQUENCE</scope>
    <source>
        <tissue evidence="1">Brain</tissue>
    </source>
</reference>
<dbReference type="EMBL" id="HADZ01006276">
    <property type="protein sequence ID" value="SBP70217.1"/>
    <property type="molecule type" value="Transcribed_RNA"/>
</dbReference>
<reference evidence="1" key="2">
    <citation type="submission" date="2016-06" db="EMBL/GenBank/DDBJ databases">
        <title>The genome of a short-lived fish provides insights into sex chromosome evolution and the genetic control of aging.</title>
        <authorList>
            <person name="Reichwald K."/>
            <person name="Felder M."/>
            <person name="Petzold A."/>
            <person name="Koch P."/>
            <person name="Groth M."/>
            <person name="Platzer M."/>
        </authorList>
    </citation>
    <scope>NUCLEOTIDE SEQUENCE</scope>
    <source>
        <tissue evidence="1">Brain</tissue>
    </source>
</reference>
<keyword evidence="1" id="KW-0418">Kinase</keyword>
<keyword evidence="1" id="KW-0808">Transferase</keyword>
<protein>
    <submittedName>
        <fullName evidence="1">Inositol hexakisphosphate kinase 1</fullName>
    </submittedName>
</protein>
<organism evidence="1">
    <name type="scientific">Nothobranchius kadleci</name>
    <name type="common">African annual killifish</name>
    <dbReference type="NCBI Taxonomy" id="1051664"/>
    <lineage>
        <taxon>Eukaryota</taxon>
        <taxon>Metazoa</taxon>
        <taxon>Chordata</taxon>
        <taxon>Craniata</taxon>
        <taxon>Vertebrata</taxon>
        <taxon>Euteleostomi</taxon>
        <taxon>Actinopterygii</taxon>
        <taxon>Neopterygii</taxon>
        <taxon>Teleostei</taxon>
        <taxon>Neoteleostei</taxon>
        <taxon>Acanthomorphata</taxon>
        <taxon>Ovalentaria</taxon>
        <taxon>Atherinomorphae</taxon>
        <taxon>Cyprinodontiformes</taxon>
        <taxon>Nothobranchiidae</taxon>
        <taxon>Nothobranchius</taxon>
    </lineage>
</organism>
<gene>
    <name evidence="1" type="primary">IP6K1</name>
</gene>
<feature type="non-terminal residue" evidence="1">
    <location>
        <position position="38"/>
    </location>
</feature>
<proteinExistence type="predicted"/>
<dbReference type="AlphaFoldDB" id="A0A1A8BRE4"/>
<evidence type="ECO:0000313" key="1">
    <source>
        <dbReference type="EMBL" id="SBP70217.1"/>
    </source>
</evidence>
<dbReference type="GO" id="GO:0016301">
    <property type="term" value="F:kinase activity"/>
    <property type="evidence" value="ECO:0007669"/>
    <property type="project" value="UniProtKB-KW"/>
</dbReference>
<accession>A0A1A8BRE4</accession>